<gene>
    <name evidence="4" type="ORF">C1H46_028222</name>
</gene>
<dbReference type="CDD" id="cd09917">
    <property type="entry name" value="F-box_SF"/>
    <property type="match status" value="1"/>
</dbReference>
<keyword evidence="5" id="KW-1185">Reference proteome</keyword>
<feature type="compositionally biased region" description="Low complexity" evidence="1">
    <location>
        <begin position="503"/>
        <end position="514"/>
    </location>
</feature>
<dbReference type="InterPro" id="IPR036047">
    <property type="entry name" value="F-box-like_dom_sf"/>
</dbReference>
<feature type="compositionally biased region" description="Basic and acidic residues" evidence="1">
    <location>
        <begin position="451"/>
        <end position="480"/>
    </location>
</feature>
<evidence type="ECO:0000313" key="4">
    <source>
        <dbReference type="EMBL" id="TQD86205.1"/>
    </source>
</evidence>
<dbReference type="PANTHER" id="PTHR33110">
    <property type="entry name" value="F-BOX/KELCH-REPEAT PROTEIN-RELATED"/>
    <property type="match status" value="1"/>
</dbReference>
<feature type="compositionally biased region" description="Basic and acidic residues" evidence="1">
    <location>
        <begin position="428"/>
        <end position="442"/>
    </location>
</feature>
<dbReference type="SUPFAM" id="SSF81383">
    <property type="entry name" value="F-box domain"/>
    <property type="match status" value="1"/>
</dbReference>
<feature type="transmembrane region" description="Helical" evidence="2">
    <location>
        <begin position="561"/>
        <end position="580"/>
    </location>
</feature>
<protein>
    <recommendedName>
        <fullName evidence="3">F-box domain-containing protein</fullName>
    </recommendedName>
</protein>
<feature type="compositionally biased region" description="Basic residues" evidence="1">
    <location>
        <begin position="395"/>
        <end position="404"/>
    </location>
</feature>
<dbReference type="Gene3D" id="1.20.1280.50">
    <property type="match status" value="1"/>
</dbReference>
<feature type="compositionally biased region" description="Basic and acidic residues" evidence="1">
    <location>
        <begin position="405"/>
        <end position="421"/>
    </location>
</feature>
<sequence>MANNSWSDLPIPILNLITKRLPYYDFVRSAAVCKTWQQAFHDGVQARCKNHSTWVMNHGCFNHDGEIFSILELSDPSTKQTYSIGDIITQEVRELFVDAKPCASRYGWLLLTKKDRILPAEYVLDVKAKELAYMDGILFCTFHSKPSRTTLLGAFNVALEAWDMIDCSVFANKIRCSGCENCYSKSRYVYYLVEVPFGKVYLVAQQDHYHELHAFEYDGSDNKWFEVESFIKTFENRALFIKRPSSVAIEEFSDQFKGVLAESLIQLVPEVSIIHKHAHDDDTQILSPPLLPQPSASLLVPVEEEDMTRKEIERERESKMELKMKRKKDRNVNIRYDYDMQDREDRKWKRWMEMQREIELEREMEREIERERESERERQVETERGKERGREREHKRERRRKKIERKREKDLEREMERENKRMARKRREKQEVQVDIQRENKRERRRKKREMKRERKMQREVTWDKMGLKLSESESEKVSESEVESELTDEHILLVVKEQDLVPSSQPHSPQTPTNAVPVVEERRREKDNKREKKQRKKARRNTMQRGTAGGDGWCLSVWRLLRLLVVFFVFYFIFICSSCHGKVGILREKIEGGWEQTSCGVFSIFC</sequence>
<keyword evidence="2" id="KW-0472">Membrane</keyword>
<dbReference type="PANTHER" id="PTHR33110:SF71">
    <property type="entry name" value="F-BOX_KELCH-REPEAT PROTEIN"/>
    <property type="match status" value="1"/>
</dbReference>
<dbReference type="Pfam" id="PF00646">
    <property type="entry name" value="F-box"/>
    <property type="match status" value="1"/>
</dbReference>
<evidence type="ECO:0000259" key="3">
    <source>
        <dbReference type="SMART" id="SM00256"/>
    </source>
</evidence>
<evidence type="ECO:0000256" key="2">
    <source>
        <dbReference type="SAM" id="Phobius"/>
    </source>
</evidence>
<dbReference type="Proteomes" id="UP000315295">
    <property type="component" value="Unassembled WGS sequence"/>
</dbReference>
<feature type="region of interest" description="Disordered" evidence="1">
    <location>
        <begin position="501"/>
        <end position="547"/>
    </location>
</feature>
<feature type="compositionally biased region" description="Basic residues" evidence="1">
    <location>
        <begin position="532"/>
        <end position="543"/>
    </location>
</feature>
<dbReference type="SMART" id="SM00256">
    <property type="entry name" value="FBOX"/>
    <property type="match status" value="1"/>
</dbReference>
<organism evidence="4 5">
    <name type="scientific">Malus baccata</name>
    <name type="common">Siberian crab apple</name>
    <name type="synonym">Pyrus baccata</name>
    <dbReference type="NCBI Taxonomy" id="106549"/>
    <lineage>
        <taxon>Eukaryota</taxon>
        <taxon>Viridiplantae</taxon>
        <taxon>Streptophyta</taxon>
        <taxon>Embryophyta</taxon>
        <taxon>Tracheophyta</taxon>
        <taxon>Spermatophyta</taxon>
        <taxon>Magnoliopsida</taxon>
        <taxon>eudicotyledons</taxon>
        <taxon>Gunneridae</taxon>
        <taxon>Pentapetalae</taxon>
        <taxon>rosids</taxon>
        <taxon>fabids</taxon>
        <taxon>Rosales</taxon>
        <taxon>Rosaceae</taxon>
        <taxon>Amygdaloideae</taxon>
        <taxon>Maleae</taxon>
        <taxon>Malus</taxon>
    </lineage>
</organism>
<evidence type="ECO:0000256" key="1">
    <source>
        <dbReference type="SAM" id="MobiDB-lite"/>
    </source>
</evidence>
<dbReference type="AlphaFoldDB" id="A0A540LIA5"/>
<name>A0A540LIA5_MALBA</name>
<evidence type="ECO:0000313" key="5">
    <source>
        <dbReference type="Proteomes" id="UP000315295"/>
    </source>
</evidence>
<dbReference type="InterPro" id="IPR001810">
    <property type="entry name" value="F-box_dom"/>
</dbReference>
<accession>A0A540LIA5</accession>
<reference evidence="4 5" key="1">
    <citation type="journal article" date="2019" name="G3 (Bethesda)">
        <title>Sequencing of a Wild Apple (Malus baccata) Genome Unravels the Differences Between Cultivated and Wild Apple Species Regarding Disease Resistance and Cold Tolerance.</title>
        <authorList>
            <person name="Chen X."/>
        </authorList>
    </citation>
    <scope>NUCLEOTIDE SEQUENCE [LARGE SCALE GENOMIC DNA]</scope>
    <source>
        <strain evidence="5">cv. Shandingzi</strain>
        <tissue evidence="4">Leaves</tissue>
    </source>
</reference>
<keyword evidence="2" id="KW-0812">Transmembrane</keyword>
<feature type="domain" description="F-box" evidence="3">
    <location>
        <begin position="9"/>
        <end position="48"/>
    </location>
</feature>
<keyword evidence="2" id="KW-1133">Transmembrane helix</keyword>
<dbReference type="EMBL" id="VIEB01000573">
    <property type="protein sequence ID" value="TQD86205.1"/>
    <property type="molecule type" value="Genomic_DNA"/>
</dbReference>
<feature type="region of interest" description="Disordered" evidence="1">
    <location>
        <begin position="364"/>
        <end position="485"/>
    </location>
</feature>
<proteinExistence type="predicted"/>
<feature type="compositionally biased region" description="Basic and acidic residues" evidence="1">
    <location>
        <begin position="520"/>
        <end position="531"/>
    </location>
</feature>
<comment type="caution">
    <text evidence="4">The sequence shown here is derived from an EMBL/GenBank/DDBJ whole genome shotgun (WGS) entry which is preliminary data.</text>
</comment>
<feature type="compositionally biased region" description="Basic and acidic residues" evidence="1">
    <location>
        <begin position="364"/>
        <end position="394"/>
    </location>
</feature>